<keyword evidence="1" id="KW-0812">Transmembrane</keyword>
<evidence type="ECO:0000313" key="2">
    <source>
        <dbReference type="EMBL" id="SEO68270.1"/>
    </source>
</evidence>
<feature type="transmembrane region" description="Helical" evidence="1">
    <location>
        <begin position="109"/>
        <end position="128"/>
    </location>
</feature>
<proteinExistence type="predicted"/>
<gene>
    <name evidence="2" type="ORF">SAMN04488052_102162</name>
</gene>
<keyword evidence="1" id="KW-0472">Membrane</keyword>
<accession>A0A1H8RPF9</accession>
<organism evidence="2 3">
    <name type="scientific">Aquisalimonas asiatica</name>
    <dbReference type="NCBI Taxonomy" id="406100"/>
    <lineage>
        <taxon>Bacteria</taxon>
        <taxon>Pseudomonadati</taxon>
        <taxon>Pseudomonadota</taxon>
        <taxon>Gammaproteobacteria</taxon>
        <taxon>Chromatiales</taxon>
        <taxon>Ectothiorhodospiraceae</taxon>
        <taxon>Aquisalimonas</taxon>
    </lineage>
</organism>
<feature type="transmembrane region" description="Helical" evidence="1">
    <location>
        <begin position="82"/>
        <end position="103"/>
    </location>
</feature>
<sequence length="155" mass="16354">MSEHNETTLPPQPDRRLPLLHALLACVVIALLYAPFLETGDGQPLTLMDISGAWGTATLVVLAVLALAAVLMIAADRVGWGNVLVVDMMIVLGLIPLVLGIVLNWEAPAAGVAGFAWGFWAAIVLLIARFPLSIWIRSQAAKAQAHAREGGGDST</sequence>
<dbReference type="EMBL" id="FOEG01000002">
    <property type="protein sequence ID" value="SEO68270.1"/>
    <property type="molecule type" value="Genomic_DNA"/>
</dbReference>
<dbReference type="Proteomes" id="UP000199657">
    <property type="component" value="Unassembled WGS sequence"/>
</dbReference>
<dbReference type="AlphaFoldDB" id="A0A1H8RPF9"/>
<evidence type="ECO:0000313" key="3">
    <source>
        <dbReference type="Proteomes" id="UP000199657"/>
    </source>
</evidence>
<name>A0A1H8RPF9_9GAMM</name>
<protein>
    <submittedName>
        <fullName evidence="2">Uncharacterized protein</fullName>
    </submittedName>
</protein>
<dbReference type="RefSeq" id="WP_091640692.1">
    <property type="nucleotide sequence ID" value="NZ_FOEG01000002.1"/>
</dbReference>
<evidence type="ECO:0000256" key="1">
    <source>
        <dbReference type="SAM" id="Phobius"/>
    </source>
</evidence>
<keyword evidence="3" id="KW-1185">Reference proteome</keyword>
<feature type="transmembrane region" description="Helical" evidence="1">
    <location>
        <begin position="17"/>
        <end position="34"/>
    </location>
</feature>
<reference evidence="2 3" key="1">
    <citation type="submission" date="2016-10" db="EMBL/GenBank/DDBJ databases">
        <authorList>
            <person name="de Groot N.N."/>
        </authorList>
    </citation>
    <scope>NUCLEOTIDE SEQUENCE [LARGE SCALE GENOMIC DNA]</scope>
    <source>
        <strain evidence="2 3">CGMCC 1.6291</strain>
    </source>
</reference>
<keyword evidence="1" id="KW-1133">Transmembrane helix</keyword>
<feature type="transmembrane region" description="Helical" evidence="1">
    <location>
        <begin position="54"/>
        <end position="75"/>
    </location>
</feature>